<dbReference type="VEuPathDB" id="FungiDB:H310_03804"/>
<feature type="transmembrane region" description="Helical" evidence="6">
    <location>
        <begin position="199"/>
        <end position="217"/>
    </location>
</feature>
<feature type="region of interest" description="Disordered" evidence="5">
    <location>
        <begin position="236"/>
        <end position="255"/>
    </location>
</feature>
<comment type="subcellular location">
    <subcellularLocation>
        <location evidence="1">Membrane</location>
        <topology evidence="1">Multi-pass membrane protein</topology>
    </subcellularLocation>
</comment>
<dbReference type="GO" id="GO:0016020">
    <property type="term" value="C:membrane"/>
    <property type="evidence" value="ECO:0007669"/>
    <property type="project" value="UniProtKB-SubCell"/>
</dbReference>
<feature type="chain" id="PRO_5001538095" description="Sulfite exporter TauE/SafE" evidence="7">
    <location>
        <begin position="27"/>
        <end position="570"/>
    </location>
</feature>
<accession>A0A024UEG5</accession>
<proteinExistence type="predicted"/>
<dbReference type="AlphaFoldDB" id="A0A024UEG5"/>
<protein>
    <recommendedName>
        <fullName evidence="9">Sulfite exporter TauE/SafE</fullName>
    </recommendedName>
</protein>
<evidence type="ECO:0000256" key="5">
    <source>
        <dbReference type="SAM" id="MobiDB-lite"/>
    </source>
</evidence>
<feature type="compositionally biased region" description="Polar residues" evidence="5">
    <location>
        <begin position="238"/>
        <end position="250"/>
    </location>
</feature>
<dbReference type="GO" id="GO:0016567">
    <property type="term" value="P:protein ubiquitination"/>
    <property type="evidence" value="ECO:0007669"/>
    <property type="project" value="TreeGrafter"/>
</dbReference>
<evidence type="ECO:0008006" key="9">
    <source>
        <dbReference type="Google" id="ProtNLM"/>
    </source>
</evidence>
<dbReference type="GeneID" id="20080854"/>
<reference evidence="8" key="1">
    <citation type="submission" date="2013-12" db="EMBL/GenBank/DDBJ databases">
        <title>The Genome Sequence of Aphanomyces invadans NJM9701.</title>
        <authorList>
            <consortium name="The Broad Institute Genomics Platform"/>
            <person name="Russ C."/>
            <person name="Tyler B."/>
            <person name="van West P."/>
            <person name="Dieguez-Uribeondo J."/>
            <person name="Young S.K."/>
            <person name="Zeng Q."/>
            <person name="Gargeya S."/>
            <person name="Fitzgerald M."/>
            <person name="Abouelleil A."/>
            <person name="Alvarado L."/>
            <person name="Chapman S.B."/>
            <person name="Gainer-Dewar J."/>
            <person name="Goldberg J."/>
            <person name="Griggs A."/>
            <person name="Gujja S."/>
            <person name="Hansen M."/>
            <person name="Howarth C."/>
            <person name="Imamovic A."/>
            <person name="Ireland A."/>
            <person name="Larimer J."/>
            <person name="McCowan C."/>
            <person name="Murphy C."/>
            <person name="Pearson M."/>
            <person name="Poon T.W."/>
            <person name="Priest M."/>
            <person name="Roberts A."/>
            <person name="Saif S."/>
            <person name="Shea T."/>
            <person name="Sykes S."/>
            <person name="Wortman J."/>
            <person name="Nusbaum C."/>
            <person name="Birren B."/>
        </authorList>
    </citation>
    <scope>NUCLEOTIDE SEQUENCE [LARGE SCALE GENOMIC DNA]</scope>
    <source>
        <strain evidence="8">NJM9701</strain>
    </source>
</reference>
<feature type="transmembrane region" description="Helical" evidence="6">
    <location>
        <begin position="479"/>
        <end position="494"/>
    </location>
</feature>
<gene>
    <name evidence="8" type="ORF">H310_03804</name>
</gene>
<dbReference type="EMBL" id="KI913957">
    <property type="protein sequence ID" value="ETW04600.1"/>
    <property type="molecule type" value="Genomic_DNA"/>
</dbReference>
<dbReference type="Pfam" id="PF01925">
    <property type="entry name" value="TauE"/>
    <property type="match status" value="1"/>
</dbReference>
<evidence type="ECO:0000256" key="7">
    <source>
        <dbReference type="SAM" id="SignalP"/>
    </source>
</evidence>
<dbReference type="RefSeq" id="XP_008866045.1">
    <property type="nucleotide sequence ID" value="XM_008867823.1"/>
</dbReference>
<evidence type="ECO:0000256" key="4">
    <source>
        <dbReference type="ARBA" id="ARBA00023136"/>
    </source>
</evidence>
<evidence type="ECO:0000256" key="6">
    <source>
        <dbReference type="SAM" id="Phobius"/>
    </source>
</evidence>
<keyword evidence="3 6" id="KW-1133">Transmembrane helix</keyword>
<keyword evidence="4 6" id="KW-0472">Membrane</keyword>
<dbReference type="PANTHER" id="PTHR14255:SF3">
    <property type="entry name" value="SULFITE EXPORTER TAUE_SAFE FAMILY PROTEIN 5-RELATED"/>
    <property type="match status" value="1"/>
</dbReference>
<evidence type="ECO:0000313" key="8">
    <source>
        <dbReference type="EMBL" id="ETW04600.1"/>
    </source>
</evidence>
<evidence type="ECO:0000256" key="3">
    <source>
        <dbReference type="ARBA" id="ARBA00022989"/>
    </source>
</evidence>
<keyword evidence="7" id="KW-0732">Signal</keyword>
<dbReference type="PANTHER" id="PTHR14255">
    <property type="entry name" value="CEREBLON"/>
    <property type="match status" value="1"/>
</dbReference>
<feature type="transmembrane region" description="Helical" evidence="6">
    <location>
        <begin position="343"/>
        <end position="365"/>
    </location>
</feature>
<sequence>MRRHETAVHTACLMFLLLAASADASAQVNGVVGVTCSTRSDCGQIPSLGCRDSKCAVCVSDNDCGGDSFTTYRCVNRQGGVPPVCLNKNVFSPFTGADILAAFLAALSTALGAACGLGGGGLLVPLFIVVVGLTPKFAIPLSKATILGGAAATYWSNYGSKHPYASRRPIVDYALAGLMEPPTLIGTIVGVMANGVFPSWLILALLILLLAFVTYRVTKRANAMHAKENAENAAAAASTSDLPDVNNSTPEVHVDKEDHDDGVAAECVHFRVDDNVPAATNMASVQDSLLATCHAQEMDVFPFRQCILPLLVCIAAILAQSLLRGGHGAPSLVGVACGSALYWLLILPPTAILAAVTFLMGRLLLRRTHLYAACGMETVKGDVAWTRHKTYVAFPLQCVVAGFASALLGIGGGIVQGPLMLEHGVTPLVQSATASYMILYTSTSTTIQYTIAGQFPGDLQYGTGVFHANGGVTPCSVDYVLWYVALGFLGGVFGKKVRSREDERGTHGAMRRSWNGSFKELVACRTFCTFWRPTRRSRRSRWGTSVSATSFKTSRRATASGSPASVMANV</sequence>
<feature type="transmembrane region" description="Helical" evidence="6">
    <location>
        <begin position="100"/>
        <end position="133"/>
    </location>
</feature>
<evidence type="ECO:0000256" key="2">
    <source>
        <dbReference type="ARBA" id="ARBA00022692"/>
    </source>
</evidence>
<feature type="transmembrane region" description="Helical" evidence="6">
    <location>
        <begin position="391"/>
        <end position="415"/>
    </location>
</feature>
<dbReference type="GO" id="GO:0031464">
    <property type="term" value="C:Cul4A-RING E3 ubiquitin ligase complex"/>
    <property type="evidence" value="ECO:0007669"/>
    <property type="project" value="TreeGrafter"/>
</dbReference>
<feature type="signal peptide" evidence="7">
    <location>
        <begin position="1"/>
        <end position="26"/>
    </location>
</feature>
<dbReference type="InterPro" id="IPR002781">
    <property type="entry name" value="TM_pro_TauE-like"/>
</dbReference>
<feature type="transmembrane region" description="Helical" evidence="6">
    <location>
        <begin position="306"/>
        <end position="323"/>
    </location>
</feature>
<dbReference type="OrthoDB" id="78682at2759"/>
<organism evidence="8">
    <name type="scientific">Aphanomyces invadans</name>
    <dbReference type="NCBI Taxonomy" id="157072"/>
    <lineage>
        <taxon>Eukaryota</taxon>
        <taxon>Sar</taxon>
        <taxon>Stramenopiles</taxon>
        <taxon>Oomycota</taxon>
        <taxon>Saprolegniomycetes</taxon>
        <taxon>Saprolegniales</taxon>
        <taxon>Verrucalvaceae</taxon>
        <taxon>Aphanomyces</taxon>
    </lineage>
</organism>
<name>A0A024UEG5_9STRA</name>
<evidence type="ECO:0000256" key="1">
    <source>
        <dbReference type="ARBA" id="ARBA00004141"/>
    </source>
</evidence>
<keyword evidence="2 6" id="KW-0812">Transmembrane</keyword>
<dbReference type="STRING" id="157072.A0A024UEG5"/>